<dbReference type="InterPro" id="IPR011004">
    <property type="entry name" value="Trimer_LpxA-like_sf"/>
</dbReference>
<dbReference type="SUPFAM" id="SSF51161">
    <property type="entry name" value="Trimeric LpxA-like enzymes"/>
    <property type="match status" value="1"/>
</dbReference>
<dbReference type="Gene3D" id="3.30.360.10">
    <property type="entry name" value="Dihydrodipicolinate Reductase, domain 2"/>
    <property type="match status" value="1"/>
</dbReference>
<dbReference type="AlphaFoldDB" id="A0A364NY23"/>
<dbReference type="Gene3D" id="3.40.50.720">
    <property type="entry name" value="NAD(P)-binding Rossmann-like Domain"/>
    <property type="match status" value="1"/>
</dbReference>
<protein>
    <submittedName>
        <fullName evidence="3">Oxidoreductase</fullName>
    </submittedName>
</protein>
<evidence type="ECO:0000313" key="3">
    <source>
        <dbReference type="EMBL" id="RAU21943.1"/>
    </source>
</evidence>
<dbReference type="Pfam" id="PF22725">
    <property type="entry name" value="GFO_IDH_MocA_C3"/>
    <property type="match status" value="1"/>
</dbReference>
<dbReference type="PANTHER" id="PTHR43377">
    <property type="entry name" value="BILIVERDIN REDUCTASE A"/>
    <property type="match status" value="1"/>
</dbReference>
<dbReference type="InterPro" id="IPR051450">
    <property type="entry name" value="Gfo/Idh/MocA_Oxidoreductases"/>
</dbReference>
<dbReference type="Proteomes" id="UP000251075">
    <property type="component" value="Unassembled WGS sequence"/>
</dbReference>
<feature type="domain" description="GFO/IDH/MocA-like oxidoreductase" evidence="2">
    <location>
        <begin position="122"/>
        <end position="231"/>
    </location>
</feature>
<dbReference type="Pfam" id="PF01408">
    <property type="entry name" value="GFO_IDH_MocA"/>
    <property type="match status" value="1"/>
</dbReference>
<name>A0A364NY23_9PROT</name>
<dbReference type="InterPro" id="IPR000683">
    <property type="entry name" value="Gfo/Idh/MocA-like_OxRdtase_N"/>
</dbReference>
<proteinExistence type="predicted"/>
<sequence>MAVLGCGNWGQNLVRNYSQLGALAAVHDPDAIVAGAISAQFHVPAVTLEDILADASIDGIVVAAPAERHAALADRSLRAGKHVFVEKPLALNVPQAEDLCRLAAELGRVLMVGHLLQYHPAFQKLLALCRNGTIGRLQYVYSNRLNFGRIRTEENILWSFAPHDISMILALLGDQVETVTAIGHNHFHRNLADVTTTHLTFSSGPAAHIHVSWLHPFKEQRLVVIGDAGMLVFDDQQDWEQKLKIYPHRVTLKDGIPYPKKGDVRAIPVDAAEPLALECQHFLDTISAGGVALTDGAEGLAVLRVLDAAQRAMETRRPVVMAATPYFAHETAEIDAPAEIGEGTRIWHFSHVLKNSVIGQNCNIGQNVVIGPDVRIGNRCKIQNNVSVYPGVTLEDGVFCGPSMVFTNVHNPRAEIERKSEYRPTLVKRGATIGANATVVCGHEIGRYAFVGAGAVVTHDVPDHAVVAGNPARVIGHVCACGVRLPDGDWADAVCSACGDGYARRDGVLVRTSAKEA</sequence>
<dbReference type="Pfam" id="PF00132">
    <property type="entry name" value="Hexapep"/>
    <property type="match status" value="1"/>
</dbReference>
<comment type="caution">
    <text evidence="3">The sequence shown here is derived from an EMBL/GenBank/DDBJ whole genome shotgun (WGS) entry which is preliminary data.</text>
</comment>
<dbReference type="InterPro" id="IPR036291">
    <property type="entry name" value="NAD(P)-bd_dom_sf"/>
</dbReference>
<feature type="domain" description="Gfo/Idh/MocA-like oxidoreductase N-terminal" evidence="1">
    <location>
        <begin position="2"/>
        <end position="114"/>
    </location>
</feature>
<accession>A0A364NY23</accession>
<dbReference type="PANTHER" id="PTHR43377:SF6">
    <property type="entry name" value="GFO_IDH_MOCA-LIKE OXIDOREDUCTASE N-TERMINAL DOMAIN-CONTAINING PROTEIN"/>
    <property type="match status" value="1"/>
</dbReference>
<keyword evidence="4" id="KW-1185">Reference proteome</keyword>
<dbReference type="GO" id="GO:0000166">
    <property type="term" value="F:nucleotide binding"/>
    <property type="evidence" value="ECO:0007669"/>
    <property type="project" value="InterPro"/>
</dbReference>
<dbReference type="SUPFAM" id="SSF55347">
    <property type="entry name" value="Glyceraldehyde-3-phosphate dehydrogenase-like, C-terminal domain"/>
    <property type="match status" value="1"/>
</dbReference>
<evidence type="ECO:0000313" key="4">
    <source>
        <dbReference type="Proteomes" id="UP000251075"/>
    </source>
</evidence>
<dbReference type="InterPro" id="IPR055170">
    <property type="entry name" value="GFO_IDH_MocA-like_dom"/>
</dbReference>
<evidence type="ECO:0000259" key="2">
    <source>
        <dbReference type="Pfam" id="PF22725"/>
    </source>
</evidence>
<dbReference type="EMBL" id="PGTO01000007">
    <property type="protein sequence ID" value="RAU21943.1"/>
    <property type="molecule type" value="Genomic_DNA"/>
</dbReference>
<dbReference type="InterPro" id="IPR001451">
    <property type="entry name" value="Hexapep"/>
</dbReference>
<dbReference type="SUPFAM" id="SSF51735">
    <property type="entry name" value="NAD(P)-binding Rossmann-fold domains"/>
    <property type="match status" value="1"/>
</dbReference>
<reference evidence="3 4" key="1">
    <citation type="submission" date="2017-11" db="EMBL/GenBank/DDBJ databases">
        <title>Draft genome sequence of magnetotactic bacterium Magnetospirillum kuznetsovii LBB-42.</title>
        <authorList>
            <person name="Grouzdev D.S."/>
            <person name="Rysina M.S."/>
            <person name="Baslerov R.V."/>
            <person name="Koziaeva V."/>
        </authorList>
    </citation>
    <scope>NUCLEOTIDE SEQUENCE [LARGE SCALE GENOMIC DNA]</scope>
    <source>
        <strain evidence="3 4">LBB-42</strain>
    </source>
</reference>
<evidence type="ECO:0000259" key="1">
    <source>
        <dbReference type="Pfam" id="PF01408"/>
    </source>
</evidence>
<dbReference type="OrthoDB" id="9800846at2"/>
<dbReference type="Gene3D" id="2.160.10.10">
    <property type="entry name" value="Hexapeptide repeat proteins"/>
    <property type="match status" value="1"/>
</dbReference>
<gene>
    <name evidence="3" type="ORF">CU669_11155</name>
</gene>
<dbReference type="CDD" id="cd03358">
    <property type="entry name" value="LbH_WxcM_N_like"/>
    <property type="match status" value="1"/>
</dbReference>
<organism evidence="3 4">
    <name type="scientific">Paramagnetospirillum kuznetsovii</name>
    <dbReference type="NCBI Taxonomy" id="2053833"/>
    <lineage>
        <taxon>Bacteria</taxon>
        <taxon>Pseudomonadati</taxon>
        <taxon>Pseudomonadota</taxon>
        <taxon>Alphaproteobacteria</taxon>
        <taxon>Rhodospirillales</taxon>
        <taxon>Magnetospirillaceae</taxon>
        <taxon>Paramagnetospirillum</taxon>
    </lineage>
</organism>
<dbReference type="Pfam" id="PF14602">
    <property type="entry name" value="Hexapep_2"/>
    <property type="match status" value="1"/>
</dbReference>